<dbReference type="Proteomes" id="UP000626210">
    <property type="component" value="Unassembled WGS sequence"/>
</dbReference>
<dbReference type="InterPro" id="IPR008711">
    <property type="entry name" value="Recombinase_NinB"/>
</dbReference>
<dbReference type="InterPro" id="IPR036619">
    <property type="entry name" value="NinB_sf"/>
</dbReference>
<gene>
    <name evidence="1" type="ORF">GCM10007320_08820</name>
</gene>
<proteinExistence type="predicted"/>
<dbReference type="Pfam" id="PF05772">
    <property type="entry name" value="NinB"/>
    <property type="match status" value="1"/>
</dbReference>
<reference evidence="2" key="1">
    <citation type="journal article" date="2019" name="Int. J. Syst. Evol. Microbiol.">
        <title>The Global Catalogue of Microorganisms (GCM) 10K type strain sequencing project: providing services to taxonomists for standard genome sequencing and annotation.</title>
        <authorList>
            <consortium name="The Broad Institute Genomics Platform"/>
            <consortium name="The Broad Institute Genome Sequencing Center for Infectious Disease"/>
            <person name="Wu L."/>
            <person name="Ma J."/>
        </authorList>
    </citation>
    <scope>NUCLEOTIDE SEQUENCE [LARGE SCALE GENOMIC DNA]</scope>
    <source>
        <strain evidence="2">KCTC 23314</strain>
    </source>
</reference>
<evidence type="ECO:0000313" key="1">
    <source>
        <dbReference type="EMBL" id="GHC72738.1"/>
    </source>
</evidence>
<dbReference type="Gene3D" id="1.10.3790.10">
    <property type="entry name" value="NinB"/>
    <property type="match status" value="1"/>
</dbReference>
<sequence>MKQTITLAEPVQAHKALAALWREIKEDIAAGRRKLLTVKDETRRDGQNAHFHALIADISKHIGGELADEDDAKRILLSAFRIDTLNDPDFADEWRKLGDLRIGRGLRGETVLLGNQTRNLSVRLASGFIEWLNAFGIDHGVRFKAPKSWQGMEAR</sequence>
<name>A0ABQ3FWH7_9BURK</name>
<dbReference type="EMBL" id="BMYK01000002">
    <property type="protein sequence ID" value="GHC72738.1"/>
    <property type="molecule type" value="Genomic_DNA"/>
</dbReference>
<comment type="caution">
    <text evidence="1">The sequence shown here is derived from an EMBL/GenBank/DDBJ whole genome shotgun (WGS) entry which is preliminary data.</text>
</comment>
<protein>
    <submittedName>
        <fullName evidence="1">NinB protein</fullName>
    </submittedName>
</protein>
<keyword evidence="2" id="KW-1185">Reference proteome</keyword>
<accession>A0ABQ3FWH7</accession>
<dbReference type="SUPFAM" id="SSF103370">
    <property type="entry name" value="NinB"/>
    <property type="match status" value="1"/>
</dbReference>
<evidence type="ECO:0000313" key="2">
    <source>
        <dbReference type="Proteomes" id="UP000626210"/>
    </source>
</evidence>
<organism evidence="1 2">
    <name type="scientific">Pseudorhodoferax aquiterrae</name>
    <dbReference type="NCBI Taxonomy" id="747304"/>
    <lineage>
        <taxon>Bacteria</taxon>
        <taxon>Pseudomonadati</taxon>
        <taxon>Pseudomonadota</taxon>
        <taxon>Betaproteobacteria</taxon>
        <taxon>Burkholderiales</taxon>
        <taxon>Comamonadaceae</taxon>
    </lineage>
</organism>